<evidence type="ECO:0000256" key="3">
    <source>
        <dbReference type="ARBA" id="ARBA00022833"/>
    </source>
</evidence>
<dbReference type="InterPro" id="IPR008978">
    <property type="entry name" value="HSP20-like_chaperone"/>
</dbReference>
<accession>A0AAN7VTT8</accession>
<dbReference type="Pfam" id="PF04969">
    <property type="entry name" value="CS"/>
    <property type="match status" value="1"/>
</dbReference>
<reference evidence="6 7" key="1">
    <citation type="journal article" date="2024" name="Insects">
        <title>An Improved Chromosome-Level Genome Assembly of the Firefly Pyrocoelia pectoralis.</title>
        <authorList>
            <person name="Fu X."/>
            <person name="Meyer-Rochow V.B."/>
            <person name="Ballantyne L."/>
            <person name="Zhu X."/>
        </authorList>
    </citation>
    <scope>NUCLEOTIDE SEQUENCE [LARGE SCALE GENOMIC DNA]</scope>
    <source>
        <strain evidence="6">XCY_ONT2</strain>
    </source>
</reference>
<sequence>MQTESTLIQCYNRGCGQKFNPLENPKDACRHHPGLPVFHDAYKGWSCCKKKCTDFTEFLNIKGCSLSNHSNIKPPEPEKPVIKDEIEKEIVEVKPMVPVEIKRPPIDTPMTTVKPEIAPSLKQALNNVVEQKTVDVNENSESIPIGTSCKNKGCSSTYQGEQGETTTCLYHSGQPIFHEGLKYWSCCQKKTTDFNAFLNQAGCQSGKHVWIEEESDDKVIECRWDWHQTGSHVVVSIYAKEYCPDTSIIQINPIRLFTDLIFPKQSNGSFTLDVELQRVIDVRSSQATMYGTKVEIKLKKAEPGSWTKLEVANVVKPSSSSITTKKVENLTPKIDAVDLSDL</sequence>
<dbReference type="AlphaFoldDB" id="A0AAN7VTT8"/>
<dbReference type="Gene3D" id="2.60.40.790">
    <property type="match status" value="1"/>
</dbReference>
<feature type="domain" description="CHORD" evidence="5">
    <location>
        <begin position="149"/>
        <end position="208"/>
    </location>
</feature>
<evidence type="ECO:0000313" key="6">
    <source>
        <dbReference type="EMBL" id="KAK5649228.1"/>
    </source>
</evidence>
<dbReference type="PANTHER" id="PTHR46983:SF3">
    <property type="entry name" value="CHPADIPLOID STATE MAINTENANCE PROTEIN CHPA"/>
    <property type="match status" value="1"/>
</dbReference>
<gene>
    <name evidence="6" type="ORF">RI129_000257</name>
</gene>
<dbReference type="SUPFAM" id="SSF49764">
    <property type="entry name" value="HSP20-like chaperones"/>
    <property type="match status" value="1"/>
</dbReference>
<evidence type="ECO:0008006" key="8">
    <source>
        <dbReference type="Google" id="ProtNLM"/>
    </source>
</evidence>
<feature type="domain" description="CS" evidence="4">
    <location>
        <begin position="219"/>
        <end position="310"/>
    </location>
</feature>
<dbReference type="EMBL" id="JAVRBK010000001">
    <property type="protein sequence ID" value="KAK5649228.1"/>
    <property type="molecule type" value="Genomic_DNA"/>
</dbReference>
<feature type="domain" description="CHORD" evidence="5">
    <location>
        <begin position="10"/>
        <end position="69"/>
    </location>
</feature>
<proteinExistence type="predicted"/>
<evidence type="ECO:0000259" key="5">
    <source>
        <dbReference type="PROSITE" id="PS51401"/>
    </source>
</evidence>
<name>A0AAN7VTT8_9COLE</name>
<evidence type="ECO:0000259" key="4">
    <source>
        <dbReference type="PROSITE" id="PS51203"/>
    </source>
</evidence>
<dbReference type="GO" id="GO:0046872">
    <property type="term" value="F:metal ion binding"/>
    <property type="evidence" value="ECO:0007669"/>
    <property type="project" value="UniProtKB-KW"/>
</dbReference>
<dbReference type="PANTHER" id="PTHR46983">
    <property type="entry name" value="CYSTEINE AND HISTIDINE-RICH DOMAIN-CONTAINING PROTEIN 1"/>
    <property type="match status" value="1"/>
</dbReference>
<dbReference type="Proteomes" id="UP001329430">
    <property type="component" value="Chromosome 1"/>
</dbReference>
<evidence type="ECO:0000313" key="7">
    <source>
        <dbReference type="Proteomes" id="UP001329430"/>
    </source>
</evidence>
<evidence type="ECO:0000256" key="2">
    <source>
        <dbReference type="ARBA" id="ARBA00022737"/>
    </source>
</evidence>
<protein>
    <recommendedName>
        <fullName evidence="8">Cysteine and histidine-rich domain-containing protein</fullName>
    </recommendedName>
</protein>
<dbReference type="PROSITE" id="PS51401">
    <property type="entry name" value="CHORD"/>
    <property type="match status" value="2"/>
</dbReference>
<organism evidence="6 7">
    <name type="scientific">Pyrocoelia pectoralis</name>
    <dbReference type="NCBI Taxonomy" id="417401"/>
    <lineage>
        <taxon>Eukaryota</taxon>
        <taxon>Metazoa</taxon>
        <taxon>Ecdysozoa</taxon>
        <taxon>Arthropoda</taxon>
        <taxon>Hexapoda</taxon>
        <taxon>Insecta</taxon>
        <taxon>Pterygota</taxon>
        <taxon>Neoptera</taxon>
        <taxon>Endopterygota</taxon>
        <taxon>Coleoptera</taxon>
        <taxon>Polyphaga</taxon>
        <taxon>Elateriformia</taxon>
        <taxon>Elateroidea</taxon>
        <taxon>Lampyridae</taxon>
        <taxon>Lampyrinae</taxon>
        <taxon>Pyrocoelia</taxon>
    </lineage>
</organism>
<comment type="caution">
    <text evidence="6">The sequence shown here is derived from an EMBL/GenBank/DDBJ whole genome shotgun (WGS) entry which is preliminary data.</text>
</comment>
<keyword evidence="7" id="KW-1185">Reference proteome</keyword>
<dbReference type="InterPro" id="IPR007051">
    <property type="entry name" value="CHORD_dom"/>
</dbReference>
<evidence type="ECO:0000256" key="1">
    <source>
        <dbReference type="ARBA" id="ARBA00022723"/>
    </source>
</evidence>
<dbReference type="Pfam" id="PF04968">
    <property type="entry name" value="CHORD"/>
    <property type="match status" value="2"/>
</dbReference>
<dbReference type="InterPro" id="IPR039790">
    <property type="entry name" value="CHRD1"/>
</dbReference>
<dbReference type="Gene3D" id="4.10.1130.20">
    <property type="match status" value="2"/>
</dbReference>
<keyword evidence="1" id="KW-0479">Metal-binding</keyword>
<dbReference type="InterPro" id="IPR007052">
    <property type="entry name" value="CS_dom"/>
</dbReference>
<dbReference type="PROSITE" id="PS51203">
    <property type="entry name" value="CS"/>
    <property type="match status" value="1"/>
</dbReference>
<keyword evidence="2" id="KW-0677">Repeat</keyword>
<keyword evidence="3" id="KW-0862">Zinc</keyword>